<dbReference type="GO" id="GO:0003677">
    <property type="term" value="F:DNA binding"/>
    <property type="evidence" value="ECO:0007669"/>
    <property type="project" value="InterPro"/>
</dbReference>
<keyword evidence="4" id="KW-1185">Reference proteome</keyword>
<evidence type="ECO:0000259" key="2">
    <source>
        <dbReference type="Pfam" id="PF04082"/>
    </source>
</evidence>
<evidence type="ECO:0000313" key="4">
    <source>
        <dbReference type="Proteomes" id="UP000829685"/>
    </source>
</evidence>
<feature type="domain" description="Xylanolytic transcriptional activator regulatory" evidence="2">
    <location>
        <begin position="118"/>
        <end position="280"/>
    </location>
</feature>
<keyword evidence="1" id="KW-0539">Nucleus</keyword>
<sequence>MLKSRPEPEAVVILQRLRNGDDVGSLVSLIKAGDLMTELKTSKNSSPNSELSQPLQSMLNLHHPNAYPPLPPLGDPRAELGQRSLEQPRAVFDDRLKRVVAARWTKVTENDNVVINLISLYLSWDHTTLRTLDEDYFLDDLSAGGSEYCSPLLVNAMLCAASLNYATIDPATSRRLGPRFFAEAETLWAAEKTQSSTLVQVPAAIFLSMWCRSSGLEELSTGFISEAVRLAEELGLFDMESQEIDQREPHLHRIWRGRAVIAWGLFNWQTIHGFYLNMAPRIRNPPHFALGPEFRGEGRQQYPWNPFPLIRPYQIFYKDLIFKAYSDLFALLFEYLRVHDASNPTAERALEYQHTSLLHVKMLEWADDLPVELLRGPESLPMVIDLHMFYHGIIIGIYRPFTEAQCLMKRLARETMQASSSQLMRLLYIQRYRFDGPPFTSMTIGSVHILTFSLFEELAKAEDVDPETSFYLVLCAEAMKQYGDAYAAVHKLLYDLIGKAKRGGRTIPEGIDLIFKDLETRLSRRDIDGDAYKKCPIDIQIAITDPSGSRVQDMVKATYSLDADGMQGIRLEDGE</sequence>
<evidence type="ECO:0000313" key="3">
    <source>
        <dbReference type="EMBL" id="KAI1865747.1"/>
    </source>
</evidence>
<comment type="caution">
    <text evidence="3">The sequence shown here is derived from an EMBL/GenBank/DDBJ whole genome shotgun (WGS) entry which is preliminary data.</text>
</comment>
<organism evidence="3 4">
    <name type="scientific">Neoarthrinium moseri</name>
    <dbReference type="NCBI Taxonomy" id="1658444"/>
    <lineage>
        <taxon>Eukaryota</taxon>
        <taxon>Fungi</taxon>
        <taxon>Dikarya</taxon>
        <taxon>Ascomycota</taxon>
        <taxon>Pezizomycotina</taxon>
        <taxon>Sordariomycetes</taxon>
        <taxon>Xylariomycetidae</taxon>
        <taxon>Amphisphaeriales</taxon>
        <taxon>Apiosporaceae</taxon>
        <taxon>Neoarthrinium</taxon>
    </lineage>
</organism>
<dbReference type="InterPro" id="IPR007219">
    <property type="entry name" value="XnlR_reg_dom"/>
</dbReference>
<dbReference type="CDD" id="cd12148">
    <property type="entry name" value="fungal_TF_MHR"/>
    <property type="match status" value="1"/>
</dbReference>
<dbReference type="PANTHER" id="PTHR47256">
    <property type="entry name" value="ZN(II)2CYS6 TRANSCRIPTION FACTOR (EUROFUNG)-RELATED"/>
    <property type="match status" value="1"/>
</dbReference>
<protein>
    <recommendedName>
        <fullName evidence="2">Xylanolytic transcriptional activator regulatory domain-containing protein</fullName>
    </recommendedName>
</protein>
<dbReference type="Proteomes" id="UP000829685">
    <property type="component" value="Unassembled WGS sequence"/>
</dbReference>
<dbReference type="InterPro" id="IPR053187">
    <property type="entry name" value="Notoamide_regulator"/>
</dbReference>
<dbReference type="GO" id="GO:0008270">
    <property type="term" value="F:zinc ion binding"/>
    <property type="evidence" value="ECO:0007669"/>
    <property type="project" value="InterPro"/>
</dbReference>
<dbReference type="EMBL" id="JAFIMR010000021">
    <property type="protein sequence ID" value="KAI1865747.1"/>
    <property type="molecule type" value="Genomic_DNA"/>
</dbReference>
<dbReference type="GO" id="GO:0006351">
    <property type="term" value="P:DNA-templated transcription"/>
    <property type="evidence" value="ECO:0007669"/>
    <property type="project" value="InterPro"/>
</dbReference>
<name>A0A9P9WJ25_9PEZI</name>
<accession>A0A9P9WJ25</accession>
<dbReference type="AlphaFoldDB" id="A0A9P9WJ25"/>
<reference evidence="3" key="1">
    <citation type="submission" date="2021-03" db="EMBL/GenBank/DDBJ databases">
        <title>Revisited historic fungal species revealed as producer of novel bioactive compounds through whole genome sequencing and comparative genomics.</title>
        <authorList>
            <person name="Vignolle G.A."/>
            <person name="Hochenegger N."/>
            <person name="Mach R.L."/>
            <person name="Mach-Aigner A.R."/>
            <person name="Javad Rahimi M."/>
            <person name="Salim K.A."/>
            <person name="Chan C.M."/>
            <person name="Lim L.B.L."/>
            <person name="Cai F."/>
            <person name="Druzhinina I.S."/>
            <person name="U'Ren J.M."/>
            <person name="Derntl C."/>
        </authorList>
    </citation>
    <scope>NUCLEOTIDE SEQUENCE</scope>
    <source>
        <strain evidence="3">TUCIM 5799</strain>
    </source>
</reference>
<evidence type="ECO:0000256" key="1">
    <source>
        <dbReference type="ARBA" id="ARBA00023242"/>
    </source>
</evidence>
<proteinExistence type="predicted"/>
<dbReference type="Pfam" id="PF04082">
    <property type="entry name" value="Fungal_trans"/>
    <property type="match status" value="1"/>
</dbReference>
<dbReference type="PANTHER" id="PTHR47256:SF1">
    <property type="entry name" value="ZN(II)2CYS6 TRANSCRIPTION FACTOR (EUROFUNG)"/>
    <property type="match status" value="1"/>
</dbReference>
<gene>
    <name evidence="3" type="ORF">JX265_008070</name>
</gene>